<dbReference type="EMBL" id="JAEKJA010000007">
    <property type="protein sequence ID" value="MBJ3775953.1"/>
    <property type="molecule type" value="Genomic_DNA"/>
</dbReference>
<proteinExistence type="predicted"/>
<sequence>MTDLAFGAPAVLWALLLLPVLWWLLRATPPRPRDITFAPTRLLLGLTKREETPSRTPWWLMLIRLMLAALVIIALAQPVLRPDAPIAAGDGPMLIAIDDTFAAADDWDSRVALAERQIAAAEAANRAVILVGTADPAPALTGQSPQEARELLRSLSPQPWPAQRGALAERLAGIEVGGAAWLSDGLAGDDDTAFLAALDAASAAPVRVFLPESGRLVGVSDVTATADGMAVTLVSDAFPGPLPRQVRILDQRGFVLGEGAATFGPGATSATVDLALPTELRNDAMRVTVGGERNAAAVRLLDERFRRRTVGLISGASFDQAQPLLSPLHYLRAALAPSSDLRVPTARDLPSAVNELIDAGTSVIVLADVGTLLPSTQDALARWINAGGVLIRFAGSRTADGMDDLVPVPMREGARTLGGTLSWNDPQPLTDFAANGPFADLTVPNDVTVRRQLLAEPSIALTERTWASLGDGTPFVTGRGIGAGWVVFFHVTADTSWSTLPLSGSFVEMLRAVVSLSSTTMGGEASAEGRPALPPYRVLDGAGRLVAPGSKVEPLPAGNAVLGPRHPPGLYGADGAFRAVNLLADGETLTALTPDALPNAAVASYTTDGPTELKGMFLTMAAVLLLVDALAILILMGALRRSAVAAGLVLLALIPLVPDRAAAEELSPAALEFAMRASLHTRLAYVATGDAELDRISEAGLKGLSEALTRRTAVEPAEPMSVNIETDDLAFFPLLYWPLSPSTPRPSDTAIAKVDAYMKNGGTILFDTRDQGGAVLNTTSPSTMALRRILDGLDIPPLEPVPQDHVLTKTFYLLSGFPGRWSGSPLWVEALTTEEMEDRPARAGDGVSPIIITANDFAGAWAIAEDGSYMFPTVPNDPYQREIALRAGINIAIYTMTGNYKADQVHIPALLERLGQ</sequence>
<dbReference type="InterPro" id="IPR024163">
    <property type="entry name" value="Aerotolerance_reg_N"/>
</dbReference>
<dbReference type="Gene3D" id="3.40.50.12140">
    <property type="entry name" value="Domain of unknown function DUF4159"/>
    <property type="match status" value="1"/>
</dbReference>
<keyword evidence="1" id="KW-1133">Transmembrane helix</keyword>
<dbReference type="Pfam" id="PF07584">
    <property type="entry name" value="BatA"/>
    <property type="match status" value="1"/>
</dbReference>
<dbReference type="CDD" id="cd03143">
    <property type="entry name" value="A4_beta-galactosidase_middle_domain"/>
    <property type="match status" value="1"/>
</dbReference>
<evidence type="ECO:0000256" key="1">
    <source>
        <dbReference type="SAM" id="Phobius"/>
    </source>
</evidence>
<feature type="transmembrane region" description="Helical" evidence="1">
    <location>
        <begin position="642"/>
        <end position="658"/>
    </location>
</feature>
<evidence type="ECO:0000313" key="4">
    <source>
        <dbReference type="EMBL" id="MBJ3775953.1"/>
    </source>
</evidence>
<evidence type="ECO:0000313" key="5">
    <source>
        <dbReference type="Proteomes" id="UP000609531"/>
    </source>
</evidence>
<name>A0A934IGC6_9HYPH</name>
<feature type="transmembrane region" description="Helical" evidence="1">
    <location>
        <begin position="58"/>
        <end position="76"/>
    </location>
</feature>
<dbReference type="AlphaFoldDB" id="A0A934IGC6"/>
<dbReference type="InterPro" id="IPR029062">
    <property type="entry name" value="Class_I_gatase-like"/>
</dbReference>
<feature type="domain" description="DUF4159" evidence="3">
    <location>
        <begin position="682"/>
        <end position="896"/>
    </location>
</feature>
<dbReference type="NCBIfam" id="TIGR02226">
    <property type="entry name" value="two_anch"/>
    <property type="match status" value="1"/>
</dbReference>
<keyword evidence="1" id="KW-0472">Membrane</keyword>
<feature type="transmembrane region" description="Helical" evidence="1">
    <location>
        <begin position="6"/>
        <end position="25"/>
    </location>
</feature>
<feature type="transmembrane region" description="Helical" evidence="1">
    <location>
        <begin position="615"/>
        <end position="635"/>
    </location>
</feature>
<dbReference type="InterPro" id="IPR011933">
    <property type="entry name" value="Double_TM_dom"/>
</dbReference>
<dbReference type="Gene3D" id="3.40.50.880">
    <property type="match status" value="1"/>
</dbReference>
<reference evidence="4" key="1">
    <citation type="submission" date="2020-12" db="EMBL/GenBank/DDBJ databases">
        <title>Bacterial taxonomy.</title>
        <authorList>
            <person name="Pan X."/>
        </authorList>
    </citation>
    <scope>NUCLEOTIDE SEQUENCE</scope>
    <source>
        <strain evidence="4">B2012</strain>
    </source>
</reference>
<evidence type="ECO:0000259" key="3">
    <source>
        <dbReference type="Pfam" id="PF13709"/>
    </source>
</evidence>
<accession>A0A934IGC6</accession>
<keyword evidence="1" id="KW-0812">Transmembrane</keyword>
<comment type="caution">
    <text evidence="4">The sequence shown here is derived from an EMBL/GenBank/DDBJ whole genome shotgun (WGS) entry which is preliminary data.</text>
</comment>
<organism evidence="4 5">
    <name type="scientific">Acuticoccus mangrovi</name>
    <dbReference type="NCBI Taxonomy" id="2796142"/>
    <lineage>
        <taxon>Bacteria</taxon>
        <taxon>Pseudomonadati</taxon>
        <taxon>Pseudomonadota</taxon>
        <taxon>Alphaproteobacteria</taxon>
        <taxon>Hyphomicrobiales</taxon>
        <taxon>Amorphaceae</taxon>
        <taxon>Acuticoccus</taxon>
    </lineage>
</organism>
<dbReference type="RefSeq" id="WP_198881850.1">
    <property type="nucleotide sequence ID" value="NZ_JAEKJA010000007.1"/>
</dbReference>
<protein>
    <submittedName>
        <fullName evidence="4">DUF4159 domain-containing protein</fullName>
    </submittedName>
</protein>
<gene>
    <name evidence="4" type="ORF">JCR33_09665</name>
</gene>
<evidence type="ECO:0000259" key="2">
    <source>
        <dbReference type="Pfam" id="PF07584"/>
    </source>
</evidence>
<dbReference type="Proteomes" id="UP000609531">
    <property type="component" value="Unassembled WGS sequence"/>
</dbReference>
<dbReference type="SUPFAM" id="SSF52317">
    <property type="entry name" value="Class I glutamine amidotransferase-like"/>
    <property type="match status" value="1"/>
</dbReference>
<dbReference type="InterPro" id="IPR025297">
    <property type="entry name" value="DUF4159"/>
</dbReference>
<keyword evidence="5" id="KW-1185">Reference proteome</keyword>
<feature type="domain" description="Aerotolerance regulator N-terminal" evidence="2">
    <location>
        <begin position="4"/>
        <end position="78"/>
    </location>
</feature>
<dbReference type="PANTHER" id="PTHR37464">
    <property type="entry name" value="BLL2463 PROTEIN"/>
    <property type="match status" value="1"/>
</dbReference>
<dbReference type="Pfam" id="PF13709">
    <property type="entry name" value="DUF4159"/>
    <property type="match status" value="1"/>
</dbReference>
<dbReference type="PANTHER" id="PTHR37464:SF1">
    <property type="entry name" value="BLL2463 PROTEIN"/>
    <property type="match status" value="1"/>
</dbReference>